<organism evidence="5 6">
    <name type="scientific">Chromohalobacter canadensis</name>
    <dbReference type="NCBI Taxonomy" id="141389"/>
    <lineage>
        <taxon>Bacteria</taxon>
        <taxon>Pseudomonadati</taxon>
        <taxon>Pseudomonadota</taxon>
        <taxon>Gammaproteobacteria</taxon>
        <taxon>Oceanospirillales</taxon>
        <taxon>Halomonadaceae</taxon>
        <taxon>Chromohalobacter</taxon>
    </lineage>
</organism>
<dbReference type="NCBIfam" id="TIGR02532">
    <property type="entry name" value="IV_pilin_GFxxxE"/>
    <property type="match status" value="1"/>
</dbReference>
<evidence type="ECO:0000313" key="6">
    <source>
        <dbReference type="Proteomes" id="UP001321908"/>
    </source>
</evidence>
<dbReference type="Proteomes" id="UP001321908">
    <property type="component" value="Chromosome"/>
</dbReference>
<proteinExistence type="inferred from homology"/>
<protein>
    <submittedName>
        <fullName evidence="5">Pilin</fullName>
    </submittedName>
</protein>
<dbReference type="PANTHER" id="PTHR30093:SF34">
    <property type="entry name" value="PREPILIN PEPTIDASE-DEPENDENT PROTEIN D"/>
    <property type="match status" value="1"/>
</dbReference>
<name>A0ABZ0YC30_9GAMM</name>
<keyword evidence="4" id="KW-0472">Membrane</keyword>
<evidence type="ECO:0000256" key="4">
    <source>
        <dbReference type="SAM" id="Phobius"/>
    </source>
</evidence>
<dbReference type="InterPro" id="IPR045584">
    <property type="entry name" value="Pilin-like"/>
</dbReference>
<dbReference type="RefSeq" id="WP_281504880.1">
    <property type="nucleotide sequence ID" value="NZ_CP140151.1"/>
</dbReference>
<evidence type="ECO:0000256" key="1">
    <source>
        <dbReference type="ARBA" id="ARBA00005233"/>
    </source>
</evidence>
<feature type="transmembrane region" description="Helical" evidence="4">
    <location>
        <begin position="7"/>
        <end position="28"/>
    </location>
</feature>
<evidence type="ECO:0000256" key="2">
    <source>
        <dbReference type="ARBA" id="ARBA00022481"/>
    </source>
</evidence>
<dbReference type="PROSITE" id="PS00409">
    <property type="entry name" value="PROKAR_NTER_METHYL"/>
    <property type="match status" value="1"/>
</dbReference>
<dbReference type="Pfam" id="PF07963">
    <property type="entry name" value="N_methyl"/>
    <property type="match status" value="1"/>
</dbReference>
<gene>
    <name evidence="5" type="ORF">SR908_01770</name>
</gene>
<dbReference type="EMBL" id="CP140151">
    <property type="protein sequence ID" value="WQH09413.1"/>
    <property type="molecule type" value="Genomic_DNA"/>
</dbReference>
<dbReference type="SUPFAM" id="SSF54523">
    <property type="entry name" value="Pili subunits"/>
    <property type="match status" value="1"/>
</dbReference>
<reference evidence="5 6" key="1">
    <citation type="submission" date="2023-11" db="EMBL/GenBank/DDBJ databases">
        <title>MicrobeMod: A computational toolkit for identifying prokaryotic methylation and restriction-modification with nanopore sequencing.</title>
        <authorList>
            <person name="Crits-Christoph A."/>
            <person name="Kang S.C."/>
            <person name="Lee H."/>
            <person name="Ostrov N."/>
        </authorList>
    </citation>
    <scope>NUCLEOTIDE SEQUENCE [LARGE SCALE GENOMIC DNA]</scope>
    <source>
        <strain evidence="5 6">ATCC 43984</strain>
    </source>
</reference>
<keyword evidence="2" id="KW-0488">Methylation</keyword>
<dbReference type="Pfam" id="PF00114">
    <property type="entry name" value="Pilin"/>
    <property type="match status" value="1"/>
</dbReference>
<dbReference type="PANTHER" id="PTHR30093">
    <property type="entry name" value="GENERAL SECRETION PATHWAY PROTEIN G"/>
    <property type="match status" value="1"/>
</dbReference>
<keyword evidence="4" id="KW-1133">Transmembrane helix</keyword>
<evidence type="ECO:0000256" key="3">
    <source>
        <dbReference type="RuleBase" id="RU000389"/>
    </source>
</evidence>
<dbReference type="InterPro" id="IPR001082">
    <property type="entry name" value="Pilin"/>
</dbReference>
<sequence length="155" mass="16533">MGRQQRGFTLIELMIVVAIIGILAAIAIPQYQNYVARSQFAEAHSLLGGAKISIQERVDQGDTFTSAADLGIRTQGEYGGITDVTGVSEGDGDNGPASVEYTFGDDATANSNLDSLIVTYTYEAAGEDGNEDDFRSWSCTTTVPEQYASNCDQAE</sequence>
<dbReference type="InterPro" id="IPR012902">
    <property type="entry name" value="N_methyl_site"/>
</dbReference>
<keyword evidence="4" id="KW-0812">Transmembrane</keyword>
<comment type="similarity">
    <text evidence="1 3">Belongs to the N-Me-Phe pilin family.</text>
</comment>
<dbReference type="Gene3D" id="3.30.700.10">
    <property type="entry name" value="Glycoprotein, Type 4 Pilin"/>
    <property type="match status" value="1"/>
</dbReference>
<accession>A0ABZ0YC30</accession>
<keyword evidence="3" id="KW-0281">Fimbrium</keyword>
<evidence type="ECO:0000313" key="5">
    <source>
        <dbReference type="EMBL" id="WQH09413.1"/>
    </source>
</evidence>
<keyword evidence="6" id="KW-1185">Reference proteome</keyword>